<dbReference type="AlphaFoldDB" id="A0A8J2JBL7"/>
<gene>
    <name evidence="1" type="ORF">AFUS01_LOCUS718</name>
</gene>
<reference evidence="1" key="1">
    <citation type="submission" date="2021-06" db="EMBL/GenBank/DDBJ databases">
        <authorList>
            <person name="Hodson N. C."/>
            <person name="Mongue J. A."/>
            <person name="Jaron S. K."/>
        </authorList>
    </citation>
    <scope>NUCLEOTIDE SEQUENCE</scope>
</reference>
<organism evidence="1 2">
    <name type="scientific">Allacma fusca</name>
    <dbReference type="NCBI Taxonomy" id="39272"/>
    <lineage>
        <taxon>Eukaryota</taxon>
        <taxon>Metazoa</taxon>
        <taxon>Ecdysozoa</taxon>
        <taxon>Arthropoda</taxon>
        <taxon>Hexapoda</taxon>
        <taxon>Collembola</taxon>
        <taxon>Symphypleona</taxon>
        <taxon>Sminthuridae</taxon>
        <taxon>Allacma</taxon>
    </lineage>
</organism>
<name>A0A8J2JBL7_9HEXA</name>
<proteinExistence type="predicted"/>
<protein>
    <submittedName>
        <fullName evidence="1">Uncharacterized protein</fullName>
    </submittedName>
</protein>
<evidence type="ECO:0000313" key="2">
    <source>
        <dbReference type="Proteomes" id="UP000708208"/>
    </source>
</evidence>
<sequence length="41" mass="4727">ACQVPLLDWNRGKYMMTILILINDVHFEESEGFFLQNGGNI</sequence>
<accession>A0A8J2JBL7</accession>
<dbReference type="Proteomes" id="UP000708208">
    <property type="component" value="Unassembled WGS sequence"/>
</dbReference>
<dbReference type="EMBL" id="CAJVCH010003802">
    <property type="protein sequence ID" value="CAG7650362.1"/>
    <property type="molecule type" value="Genomic_DNA"/>
</dbReference>
<evidence type="ECO:0000313" key="1">
    <source>
        <dbReference type="EMBL" id="CAG7650362.1"/>
    </source>
</evidence>
<comment type="caution">
    <text evidence="1">The sequence shown here is derived from an EMBL/GenBank/DDBJ whole genome shotgun (WGS) entry which is preliminary data.</text>
</comment>
<feature type="non-terminal residue" evidence="1">
    <location>
        <position position="1"/>
    </location>
</feature>
<keyword evidence="2" id="KW-1185">Reference proteome</keyword>